<keyword evidence="11" id="KW-0347">Helicase</keyword>
<keyword evidence="9" id="KW-0227">DNA damage</keyword>
<feature type="active site" description="Schiff-base intermediate with DNA; for 5'-deoxyribose-5-phosphate lyase activity" evidence="21">
    <location>
        <position position="34"/>
    </location>
</feature>
<keyword evidence="12" id="KW-0067">ATP-binding</keyword>
<dbReference type="GO" id="GO:0016787">
    <property type="term" value="F:hydrolase activity"/>
    <property type="evidence" value="ECO:0007669"/>
    <property type="project" value="UniProtKB-KW"/>
</dbReference>
<dbReference type="InterPro" id="IPR016194">
    <property type="entry name" value="SPOC-like_C_dom_sf"/>
</dbReference>
<dbReference type="GO" id="GO:0003684">
    <property type="term" value="F:damaged DNA binding"/>
    <property type="evidence" value="ECO:0007669"/>
    <property type="project" value="InterPro"/>
</dbReference>
<dbReference type="InterPro" id="IPR036361">
    <property type="entry name" value="SAP_dom_sf"/>
</dbReference>
<evidence type="ECO:0000256" key="15">
    <source>
        <dbReference type="ARBA" id="ARBA00023172"/>
    </source>
</evidence>
<dbReference type="AlphaFoldDB" id="W2RVK0"/>
<evidence type="ECO:0000256" key="8">
    <source>
        <dbReference type="ARBA" id="ARBA00022741"/>
    </source>
</evidence>
<dbReference type="GO" id="GO:0140445">
    <property type="term" value="C:chromosome, telomeric repeat region"/>
    <property type="evidence" value="ECO:0007669"/>
    <property type="project" value="EnsemblFungi"/>
</dbReference>
<dbReference type="VEuPathDB" id="FungiDB:HMPREF1541_04813"/>
<dbReference type="GO" id="GO:0120290">
    <property type="term" value="P:stalled replication fork localization to nuclear periphery"/>
    <property type="evidence" value="ECO:0007669"/>
    <property type="project" value="EnsemblFungi"/>
</dbReference>
<dbReference type="CDD" id="cd00788">
    <property type="entry name" value="KU70"/>
    <property type="match status" value="1"/>
</dbReference>
<dbReference type="FunFam" id="3.40.50.410:FF:000071">
    <property type="entry name" value="ATP-dependent DNA helicase II subunit 1"/>
    <property type="match status" value="1"/>
</dbReference>
<evidence type="ECO:0000313" key="24">
    <source>
        <dbReference type="EMBL" id="ETN40536.1"/>
    </source>
</evidence>
<dbReference type="RefSeq" id="XP_008717379.1">
    <property type="nucleotide sequence ID" value="XM_008719157.1"/>
</dbReference>
<feature type="region of interest" description="Disordered" evidence="22">
    <location>
        <begin position="598"/>
        <end position="625"/>
    </location>
</feature>
<dbReference type="GO" id="GO:0003690">
    <property type="term" value="F:double-stranded DNA binding"/>
    <property type="evidence" value="ECO:0007669"/>
    <property type="project" value="TreeGrafter"/>
</dbReference>
<reference evidence="24 25" key="1">
    <citation type="submission" date="2013-03" db="EMBL/GenBank/DDBJ databases">
        <title>The Genome Sequence of Phialophora europaea CBS 101466.</title>
        <authorList>
            <consortium name="The Broad Institute Genomics Platform"/>
            <person name="Cuomo C."/>
            <person name="de Hoog S."/>
            <person name="Gorbushina A."/>
            <person name="Walker B."/>
            <person name="Young S.K."/>
            <person name="Zeng Q."/>
            <person name="Gargeya S."/>
            <person name="Fitzgerald M."/>
            <person name="Haas B."/>
            <person name="Abouelleil A."/>
            <person name="Allen A.W."/>
            <person name="Alvarado L."/>
            <person name="Arachchi H.M."/>
            <person name="Berlin A.M."/>
            <person name="Chapman S.B."/>
            <person name="Gainer-Dewar J."/>
            <person name="Goldberg J."/>
            <person name="Griggs A."/>
            <person name="Gujja S."/>
            <person name="Hansen M."/>
            <person name="Howarth C."/>
            <person name="Imamovic A."/>
            <person name="Ireland A."/>
            <person name="Larimer J."/>
            <person name="McCowan C."/>
            <person name="Murphy C."/>
            <person name="Pearson M."/>
            <person name="Poon T.W."/>
            <person name="Priest M."/>
            <person name="Roberts A."/>
            <person name="Saif S."/>
            <person name="Shea T."/>
            <person name="Sisk P."/>
            <person name="Sykes S."/>
            <person name="Wortman J."/>
            <person name="Nusbaum C."/>
            <person name="Birren B."/>
        </authorList>
    </citation>
    <scope>NUCLEOTIDE SEQUENCE [LARGE SCALE GENOMIC DNA]</scope>
    <source>
        <strain evidence="24 25">CBS 101466</strain>
    </source>
</reference>
<dbReference type="GO" id="GO:0035861">
    <property type="term" value="C:site of double-strand break"/>
    <property type="evidence" value="ECO:0007669"/>
    <property type="project" value="EnsemblFungi"/>
</dbReference>
<evidence type="ECO:0000256" key="16">
    <source>
        <dbReference type="ARBA" id="ARBA00023204"/>
    </source>
</evidence>
<dbReference type="InParanoid" id="W2RVK0"/>
<comment type="similarity">
    <text evidence="3">Belongs to the ku70 family.</text>
</comment>
<evidence type="ECO:0000256" key="14">
    <source>
        <dbReference type="ARBA" id="ARBA00023125"/>
    </source>
</evidence>
<dbReference type="FunCoup" id="W2RVK0">
    <property type="interactions" value="659"/>
</dbReference>
<dbReference type="SMART" id="SM00559">
    <property type="entry name" value="Ku78"/>
    <property type="match status" value="1"/>
</dbReference>
<comment type="subunit">
    <text evidence="4">Heterodimer of Ku70 and Ku80.</text>
</comment>
<dbReference type="GeneID" id="19972152"/>
<evidence type="ECO:0000256" key="7">
    <source>
        <dbReference type="ARBA" id="ARBA00022454"/>
    </source>
</evidence>
<evidence type="ECO:0000256" key="4">
    <source>
        <dbReference type="ARBA" id="ARBA00011584"/>
    </source>
</evidence>
<dbReference type="EC" id="3.6.4.12" evidence="5"/>
<dbReference type="GO" id="GO:0043564">
    <property type="term" value="C:Ku70:Ku80 complex"/>
    <property type="evidence" value="ECO:0007669"/>
    <property type="project" value="InterPro"/>
</dbReference>
<keyword evidence="14" id="KW-0238">DNA-binding</keyword>
<accession>W2RVK0</accession>
<evidence type="ECO:0000256" key="5">
    <source>
        <dbReference type="ARBA" id="ARBA00012551"/>
    </source>
</evidence>
<dbReference type="HOGENOM" id="CLU_014815_3_0_1"/>
<evidence type="ECO:0000256" key="2">
    <source>
        <dbReference type="ARBA" id="ARBA00004574"/>
    </source>
</evidence>
<dbReference type="Pfam" id="PF03731">
    <property type="entry name" value="Ku_N"/>
    <property type="match status" value="1"/>
</dbReference>
<dbReference type="Gene3D" id="3.40.50.410">
    <property type="entry name" value="von Willebrand factor, type A domain"/>
    <property type="match status" value="1"/>
</dbReference>
<dbReference type="InterPro" id="IPR005160">
    <property type="entry name" value="Ku_C"/>
</dbReference>
<dbReference type="GO" id="GO:0042162">
    <property type="term" value="F:telomeric DNA binding"/>
    <property type="evidence" value="ECO:0007669"/>
    <property type="project" value="EnsemblFungi"/>
</dbReference>
<evidence type="ECO:0000256" key="9">
    <source>
        <dbReference type="ARBA" id="ARBA00022763"/>
    </source>
</evidence>
<dbReference type="Pfam" id="PF03730">
    <property type="entry name" value="Ku_C"/>
    <property type="match status" value="1"/>
</dbReference>
<comment type="subcellular location">
    <subcellularLocation>
        <location evidence="2">Chromosome</location>
        <location evidence="2">Telomere</location>
    </subcellularLocation>
    <subcellularLocation>
        <location evidence="1">Nucleus</location>
    </subcellularLocation>
</comment>
<dbReference type="Gene3D" id="1.10.720.30">
    <property type="entry name" value="SAP domain"/>
    <property type="match status" value="1"/>
</dbReference>
<keyword evidence="7" id="KW-0158">Chromosome</keyword>
<evidence type="ECO:0000256" key="17">
    <source>
        <dbReference type="ARBA" id="ARBA00023242"/>
    </source>
</evidence>
<dbReference type="SUPFAM" id="SSF53300">
    <property type="entry name" value="vWA-like"/>
    <property type="match status" value="1"/>
</dbReference>
<dbReference type="GO" id="GO:0000723">
    <property type="term" value="P:telomere maintenance"/>
    <property type="evidence" value="ECO:0007669"/>
    <property type="project" value="EnsemblFungi"/>
</dbReference>
<dbReference type="InterPro" id="IPR003034">
    <property type="entry name" value="SAP_dom"/>
</dbReference>
<dbReference type="EMBL" id="KB822720">
    <property type="protein sequence ID" value="ETN40536.1"/>
    <property type="molecule type" value="Genomic_DNA"/>
</dbReference>
<dbReference type="InterPro" id="IPR036465">
    <property type="entry name" value="vWFA_dom_sf"/>
</dbReference>
<evidence type="ECO:0000256" key="18">
    <source>
        <dbReference type="ARBA" id="ARBA00024890"/>
    </source>
</evidence>
<dbReference type="Proteomes" id="UP000030752">
    <property type="component" value="Unassembled WGS sequence"/>
</dbReference>
<dbReference type="GO" id="GO:0005524">
    <property type="term" value="F:ATP binding"/>
    <property type="evidence" value="ECO:0007669"/>
    <property type="project" value="UniProtKB-KW"/>
</dbReference>
<feature type="domain" description="SAP" evidence="23">
    <location>
        <begin position="644"/>
        <end position="678"/>
    </location>
</feature>
<keyword evidence="15" id="KW-0233">DNA recombination</keyword>
<keyword evidence="17" id="KW-0539">Nucleus</keyword>
<dbReference type="PIRSF" id="PIRSF003033">
    <property type="entry name" value="Ku70"/>
    <property type="match status" value="1"/>
</dbReference>
<keyword evidence="13" id="KW-0779">Telomere</keyword>
<comment type="function">
    <text evidence="18">Single-stranded DNA-dependent ATP-dependent helicase. Involved in non-homologous end joining (NHEJ) DNA double strand break repair. DNA-binding is sequence-independent but has a high affinity to nicks in double-stranded DNA and to the ends of duplex DNA. Binds to naturally occurring chromosomal ends, and therefore provides chromosomal end protection. Required also for telomere recombination to repair telomeric ends in the absence of telomerase. KU70, of the KU70/KU80 heterodimer, binds to the stem loop of TLC1, the RNA component of telomerase. Involved in telomere maintenance. Interacts with telomeric repeats and subtelomeric sequences thereby controlling telomere length and protecting against subtelomeric rearrangement. Maintains telomeric chromatin, which is involved in silencing the expression of genes located at the telomere. Required for mating-type switching.</text>
</comment>
<dbReference type="InterPro" id="IPR047087">
    <property type="entry name" value="KU70_core_dom"/>
</dbReference>
<dbReference type="OrthoDB" id="3249161at2759"/>
<dbReference type="SUPFAM" id="SSF68906">
    <property type="entry name" value="SAP domain"/>
    <property type="match status" value="1"/>
</dbReference>
<dbReference type="Pfam" id="PF02037">
    <property type="entry name" value="SAP"/>
    <property type="match status" value="1"/>
</dbReference>
<evidence type="ECO:0000256" key="22">
    <source>
        <dbReference type="SAM" id="MobiDB-lite"/>
    </source>
</evidence>
<dbReference type="InterPro" id="IPR005161">
    <property type="entry name" value="Ku_N"/>
</dbReference>
<evidence type="ECO:0000256" key="13">
    <source>
        <dbReference type="ARBA" id="ARBA00022895"/>
    </source>
</evidence>
<keyword evidence="10" id="KW-0378">Hydrolase</keyword>
<dbReference type="SMART" id="SM00513">
    <property type="entry name" value="SAP"/>
    <property type="match status" value="1"/>
</dbReference>
<dbReference type="InterPro" id="IPR006165">
    <property type="entry name" value="Ku70"/>
</dbReference>
<organism evidence="24 25">
    <name type="scientific">Cyphellophora europaea (strain CBS 101466)</name>
    <name type="common">Phialophora europaea</name>
    <dbReference type="NCBI Taxonomy" id="1220924"/>
    <lineage>
        <taxon>Eukaryota</taxon>
        <taxon>Fungi</taxon>
        <taxon>Dikarya</taxon>
        <taxon>Ascomycota</taxon>
        <taxon>Pezizomycotina</taxon>
        <taxon>Eurotiomycetes</taxon>
        <taxon>Chaetothyriomycetidae</taxon>
        <taxon>Chaetothyriales</taxon>
        <taxon>Cyphellophoraceae</taxon>
        <taxon>Cyphellophora</taxon>
    </lineage>
</organism>
<dbReference type="eggNOG" id="KOG2327">
    <property type="taxonomic scope" value="Eukaryota"/>
</dbReference>
<keyword evidence="16" id="KW-0234">DNA repair</keyword>
<keyword evidence="25" id="KW-1185">Reference proteome</keyword>
<feature type="compositionally biased region" description="Acidic residues" evidence="22">
    <location>
        <begin position="21"/>
        <end position="30"/>
    </location>
</feature>
<feature type="compositionally biased region" description="Basic and acidic residues" evidence="22">
    <location>
        <begin position="8"/>
        <end position="20"/>
    </location>
</feature>
<evidence type="ECO:0000256" key="6">
    <source>
        <dbReference type="ARBA" id="ARBA00021796"/>
    </source>
</evidence>
<evidence type="ECO:0000313" key="25">
    <source>
        <dbReference type="Proteomes" id="UP000030752"/>
    </source>
</evidence>
<sequence>MGDSLAYRPKDGDDGGRNEQNEDEDEEIDETGYKAVKDAVLFAIEVSESMLRKPPKSSSKNADTNSPLLAALKSAYHLMQQRIIASPKDFMGVLLYGTEASKFYDEDEHSRGGWSFPHCYLLIDLDIPEADDVKALKRLAQDDAAESARLFTPAKETVGMHTVLFCANQIFQQKASNFTSRRLFLVTDNDNPHMDNKAFRSQATVRAKDLYDLGVTIELFPISSPQHEFDSKIFYDDIVYKTTPSDPDAVIYNPSAVIDVGTSKLKTGSTDGINLLQSLLSNIASKITPKRALFSAVPLEIAPNLKISVKGYLLYKHQQPARSCYIYLGGEKPQIATGSRSLVVPDERREVQKEDMRKAFIFGGEKISFSMDEVKKLRDFGDPVIRIIGFKPQAKLPLWANVKNSTFLYPSEEDYVGSTRVYSALYQKLRKAQLFGLCWFIPRRNATPVMAALIPTLSADNSDEDTDPIAMSITEAPQGLHLIPLPFVDDIRQNPPSTHDAPLRAPDKLVDAMRPMIQQLHLPKGIYNPSRYPNPSLQWHYRILQALALDEDLPAKPEDKTIPKHRQIDKRVGNEAIEWGKTLEATYKEYLSENPDAATIGSKRTTNGASTAGRGAAESKKVKTEPGEIISEAQMRGLYQSQKINSLTVPQLKDFCTIKKIPVGGKKADIVERIESWFERG</sequence>
<evidence type="ECO:0000259" key="23">
    <source>
        <dbReference type="PROSITE" id="PS50800"/>
    </source>
</evidence>
<dbReference type="GO" id="GO:0099115">
    <property type="term" value="C:chromosome, subtelomeric region"/>
    <property type="evidence" value="ECO:0007669"/>
    <property type="project" value="EnsemblFungi"/>
</dbReference>
<dbReference type="PANTHER" id="PTHR12604">
    <property type="entry name" value="KU AUTOANTIGEN DNA HELICASE"/>
    <property type="match status" value="1"/>
</dbReference>
<protein>
    <recommendedName>
        <fullName evidence="6">ATP-dependent DNA helicase II subunit 1</fullName>
        <ecNumber evidence="5">3.6.4.12</ecNumber>
    </recommendedName>
    <alternativeName>
        <fullName evidence="19">ATP-dependent DNA helicase II subunit Ku70</fullName>
    </alternativeName>
</protein>
<dbReference type="Gene3D" id="1.10.1600.10">
    <property type="match status" value="1"/>
</dbReference>
<dbReference type="GO" id="GO:0003678">
    <property type="term" value="F:DNA helicase activity"/>
    <property type="evidence" value="ECO:0007669"/>
    <property type="project" value="UniProtKB-EC"/>
</dbReference>
<proteinExistence type="inferred from homology"/>
<evidence type="ECO:0000256" key="1">
    <source>
        <dbReference type="ARBA" id="ARBA00004123"/>
    </source>
</evidence>
<evidence type="ECO:0000256" key="21">
    <source>
        <dbReference type="PIRSR" id="PIRSR003033-1"/>
    </source>
</evidence>
<dbReference type="PANTHER" id="PTHR12604:SF2">
    <property type="entry name" value="X-RAY REPAIR CROSS-COMPLEMENTING PROTEIN 6"/>
    <property type="match status" value="1"/>
</dbReference>
<dbReference type="GO" id="GO:0005721">
    <property type="term" value="C:pericentric heterochromatin"/>
    <property type="evidence" value="ECO:0007669"/>
    <property type="project" value="EnsemblFungi"/>
</dbReference>
<gene>
    <name evidence="24" type="ORF">HMPREF1541_04813</name>
</gene>
<dbReference type="GO" id="GO:0006310">
    <property type="term" value="P:DNA recombination"/>
    <property type="evidence" value="ECO:0007669"/>
    <property type="project" value="UniProtKB-KW"/>
</dbReference>
<name>W2RVK0_CYPE1</name>
<dbReference type="NCBIfam" id="TIGR00578">
    <property type="entry name" value="ku70"/>
    <property type="match status" value="1"/>
</dbReference>
<comment type="catalytic activity">
    <reaction evidence="20">
        <text>ATP + H2O = ADP + phosphate + H(+)</text>
        <dbReference type="Rhea" id="RHEA:13065"/>
        <dbReference type="ChEBI" id="CHEBI:15377"/>
        <dbReference type="ChEBI" id="CHEBI:15378"/>
        <dbReference type="ChEBI" id="CHEBI:30616"/>
        <dbReference type="ChEBI" id="CHEBI:43474"/>
        <dbReference type="ChEBI" id="CHEBI:456216"/>
        <dbReference type="EC" id="3.6.4.12"/>
    </reaction>
</comment>
<feature type="region of interest" description="Disordered" evidence="22">
    <location>
        <begin position="1"/>
        <end position="33"/>
    </location>
</feature>
<dbReference type="GO" id="GO:0006303">
    <property type="term" value="P:double-strand break repair via nonhomologous end joining"/>
    <property type="evidence" value="ECO:0007669"/>
    <property type="project" value="EnsemblFungi"/>
</dbReference>
<keyword evidence="8" id="KW-0547">Nucleotide-binding</keyword>
<dbReference type="Gene3D" id="4.10.970.10">
    <property type="entry name" value="Ku70, bridge and pillars"/>
    <property type="match status" value="1"/>
</dbReference>
<dbReference type="Gene3D" id="2.40.290.10">
    <property type="match status" value="1"/>
</dbReference>
<evidence type="ECO:0000256" key="20">
    <source>
        <dbReference type="ARBA" id="ARBA00047995"/>
    </source>
</evidence>
<dbReference type="InterPro" id="IPR027388">
    <property type="entry name" value="Ku70_bridge/pillars_dom_sf"/>
</dbReference>
<dbReference type="Pfam" id="PF02735">
    <property type="entry name" value="Ku"/>
    <property type="match status" value="1"/>
</dbReference>
<dbReference type="InterPro" id="IPR006164">
    <property type="entry name" value="DNA_bd_Ku70/Ku80"/>
</dbReference>
<dbReference type="STRING" id="1220924.W2RVK0"/>
<evidence type="ECO:0000256" key="12">
    <source>
        <dbReference type="ARBA" id="ARBA00022840"/>
    </source>
</evidence>
<dbReference type="PROSITE" id="PS50800">
    <property type="entry name" value="SAP"/>
    <property type="match status" value="1"/>
</dbReference>
<evidence type="ECO:0000256" key="19">
    <source>
        <dbReference type="ARBA" id="ARBA00031811"/>
    </source>
</evidence>
<evidence type="ECO:0000256" key="11">
    <source>
        <dbReference type="ARBA" id="ARBA00022806"/>
    </source>
</evidence>
<dbReference type="CDD" id="cd01458">
    <property type="entry name" value="vWA_ku"/>
    <property type="match status" value="1"/>
</dbReference>
<dbReference type="SUPFAM" id="SSF100939">
    <property type="entry name" value="SPOC domain-like"/>
    <property type="match status" value="1"/>
</dbReference>
<evidence type="ECO:0000256" key="10">
    <source>
        <dbReference type="ARBA" id="ARBA00022801"/>
    </source>
</evidence>
<evidence type="ECO:0000256" key="3">
    <source>
        <dbReference type="ARBA" id="ARBA00005240"/>
    </source>
</evidence>